<evidence type="ECO:0000313" key="2">
    <source>
        <dbReference type="Proteomes" id="UP000299102"/>
    </source>
</evidence>
<gene>
    <name evidence="1" type="ORF">EVAR_43691_1</name>
</gene>
<dbReference type="AlphaFoldDB" id="A0A4C1WYF3"/>
<name>A0A4C1WYF3_EUMVA</name>
<comment type="caution">
    <text evidence="1">The sequence shown here is derived from an EMBL/GenBank/DDBJ whole genome shotgun (WGS) entry which is preliminary data.</text>
</comment>
<protein>
    <submittedName>
        <fullName evidence="1">Uncharacterized protein</fullName>
    </submittedName>
</protein>
<organism evidence="1 2">
    <name type="scientific">Eumeta variegata</name>
    <name type="common">Bagworm moth</name>
    <name type="synonym">Eumeta japonica</name>
    <dbReference type="NCBI Taxonomy" id="151549"/>
    <lineage>
        <taxon>Eukaryota</taxon>
        <taxon>Metazoa</taxon>
        <taxon>Ecdysozoa</taxon>
        <taxon>Arthropoda</taxon>
        <taxon>Hexapoda</taxon>
        <taxon>Insecta</taxon>
        <taxon>Pterygota</taxon>
        <taxon>Neoptera</taxon>
        <taxon>Endopterygota</taxon>
        <taxon>Lepidoptera</taxon>
        <taxon>Glossata</taxon>
        <taxon>Ditrysia</taxon>
        <taxon>Tineoidea</taxon>
        <taxon>Psychidae</taxon>
        <taxon>Oiketicinae</taxon>
        <taxon>Eumeta</taxon>
    </lineage>
</organism>
<proteinExistence type="predicted"/>
<evidence type="ECO:0000313" key="1">
    <source>
        <dbReference type="EMBL" id="GBP55900.1"/>
    </source>
</evidence>
<dbReference type="Proteomes" id="UP000299102">
    <property type="component" value="Unassembled WGS sequence"/>
</dbReference>
<accession>A0A4C1WYF3</accession>
<reference evidence="1 2" key="1">
    <citation type="journal article" date="2019" name="Commun. Biol.">
        <title>The bagworm genome reveals a unique fibroin gene that provides high tensile strength.</title>
        <authorList>
            <person name="Kono N."/>
            <person name="Nakamura H."/>
            <person name="Ohtoshi R."/>
            <person name="Tomita M."/>
            <person name="Numata K."/>
            <person name="Arakawa K."/>
        </authorList>
    </citation>
    <scope>NUCLEOTIDE SEQUENCE [LARGE SCALE GENOMIC DNA]</scope>
</reference>
<dbReference type="OrthoDB" id="7425853at2759"/>
<sequence>MNAARLFSERAPATAAHECRCAAVRPLPAARGAALDRADRTRPIGEIDARVRRFADAETFRGIVYESGARFIASGKRKGARKTFTCAIYERRGARALRRGVGGRHLATGGPAFFTCDTSPSALLALARSASDFLI</sequence>
<dbReference type="EMBL" id="BGZK01000681">
    <property type="protein sequence ID" value="GBP55900.1"/>
    <property type="molecule type" value="Genomic_DNA"/>
</dbReference>
<keyword evidence="2" id="KW-1185">Reference proteome</keyword>